<dbReference type="InterPro" id="IPR015424">
    <property type="entry name" value="PyrdxlP-dep_Trfase"/>
</dbReference>
<dbReference type="Gene3D" id="3.90.1150.10">
    <property type="entry name" value="Aspartate Aminotransferase, domain 1"/>
    <property type="match status" value="1"/>
</dbReference>
<dbReference type="InterPro" id="IPR015421">
    <property type="entry name" value="PyrdxlP-dep_Trfase_major"/>
</dbReference>
<dbReference type="EMBL" id="LHYG01000004">
    <property type="protein sequence ID" value="KXB06387.1"/>
    <property type="molecule type" value="Genomic_DNA"/>
</dbReference>
<keyword evidence="10" id="KW-1185">Reference proteome</keyword>
<keyword evidence="9" id="KW-0032">Aminotransferase</keyword>
<dbReference type="InterPro" id="IPR049704">
    <property type="entry name" value="Aminotrans_3_PPA_site"/>
</dbReference>
<evidence type="ECO:0000256" key="4">
    <source>
        <dbReference type="ARBA" id="ARBA00008981"/>
    </source>
</evidence>
<dbReference type="GO" id="GO:0030170">
    <property type="term" value="F:pyridoxal phosphate binding"/>
    <property type="evidence" value="ECO:0007669"/>
    <property type="project" value="InterPro"/>
</dbReference>
<dbReference type="InterPro" id="IPR005814">
    <property type="entry name" value="Aminotrans_3"/>
</dbReference>
<dbReference type="InterPro" id="IPR015422">
    <property type="entry name" value="PyrdxlP-dep_Trfase_small"/>
</dbReference>
<comment type="pathway">
    <text evidence="3">Porphyrin-containing compound metabolism; protoporphyrin-IX biosynthesis; 5-aminolevulinate from L-glutamyl-tRNA(Glu): step 2/2.</text>
</comment>
<name>A0A133VIZ6_9EURY</name>
<dbReference type="Proteomes" id="UP000070491">
    <property type="component" value="Unassembled WGS sequence"/>
</dbReference>
<comment type="catalytic activity">
    <reaction evidence="1 8">
        <text>(S)-4-amino-5-oxopentanoate = 5-aminolevulinate</text>
        <dbReference type="Rhea" id="RHEA:14265"/>
        <dbReference type="ChEBI" id="CHEBI:57501"/>
        <dbReference type="ChEBI" id="CHEBI:356416"/>
        <dbReference type="EC" id="5.4.3.8"/>
    </reaction>
</comment>
<dbReference type="HAMAP" id="MF_00375">
    <property type="entry name" value="HemL_aminotrans_3"/>
    <property type="match status" value="1"/>
</dbReference>
<dbReference type="UniPathway" id="UPA00251">
    <property type="reaction ID" value="UER00317"/>
</dbReference>
<dbReference type="Gene3D" id="3.40.640.10">
    <property type="entry name" value="Type I PLP-dependent aspartate aminotransferase-like (Major domain)"/>
    <property type="match status" value="1"/>
</dbReference>
<evidence type="ECO:0000313" key="9">
    <source>
        <dbReference type="EMBL" id="KXB06387.1"/>
    </source>
</evidence>
<keyword evidence="6 8" id="KW-0413">Isomerase</keyword>
<comment type="cofactor">
    <cofactor evidence="2 8">
        <name>pyridoxal 5'-phosphate</name>
        <dbReference type="ChEBI" id="CHEBI:597326"/>
    </cofactor>
</comment>
<dbReference type="EC" id="5.4.3.8" evidence="8"/>
<accession>A0A133VIZ6</accession>
<dbReference type="PANTHER" id="PTHR43713:SF3">
    <property type="entry name" value="GLUTAMATE-1-SEMIALDEHYDE 2,1-AMINOMUTASE 1, CHLOROPLASTIC-RELATED"/>
    <property type="match status" value="1"/>
</dbReference>
<keyword evidence="7 8" id="KW-0627">Porphyrin biosynthesis</keyword>
<dbReference type="InterPro" id="IPR004639">
    <property type="entry name" value="4pyrrol_synth_GluAld_NH2Trfase"/>
</dbReference>
<dbReference type="SUPFAM" id="SSF53383">
    <property type="entry name" value="PLP-dependent transferases"/>
    <property type="match status" value="1"/>
</dbReference>
<dbReference type="Pfam" id="PF00202">
    <property type="entry name" value="Aminotran_3"/>
    <property type="match status" value="1"/>
</dbReference>
<gene>
    <name evidence="8" type="primary">hemL</name>
    <name evidence="9" type="ORF">AKJ53_00510</name>
</gene>
<dbReference type="GO" id="GO:0005737">
    <property type="term" value="C:cytoplasm"/>
    <property type="evidence" value="ECO:0007669"/>
    <property type="project" value="UniProtKB-SubCell"/>
</dbReference>
<keyword evidence="8" id="KW-0963">Cytoplasm</keyword>
<dbReference type="GO" id="GO:0008483">
    <property type="term" value="F:transaminase activity"/>
    <property type="evidence" value="ECO:0007669"/>
    <property type="project" value="UniProtKB-KW"/>
</dbReference>
<dbReference type="FunFam" id="3.40.640.10:FF:000021">
    <property type="entry name" value="Glutamate-1-semialdehyde 2,1-aminomutase"/>
    <property type="match status" value="1"/>
</dbReference>
<keyword evidence="9" id="KW-0808">Transferase</keyword>
<dbReference type="PROSITE" id="PS00600">
    <property type="entry name" value="AA_TRANSFER_CLASS_3"/>
    <property type="match status" value="1"/>
</dbReference>
<evidence type="ECO:0000256" key="5">
    <source>
        <dbReference type="ARBA" id="ARBA00022898"/>
    </source>
</evidence>
<evidence type="ECO:0000256" key="3">
    <source>
        <dbReference type="ARBA" id="ARBA00004819"/>
    </source>
</evidence>
<dbReference type="PANTHER" id="PTHR43713">
    <property type="entry name" value="GLUTAMATE-1-SEMIALDEHYDE 2,1-AMINOMUTASE"/>
    <property type="match status" value="1"/>
</dbReference>
<sequence>MRSERLFEIAKRLIPGGVNSPVRAFDPYPFFVDETEGSKIRDVDGNEYIDYCLGYGPLILGHNPPPVFDAVRRELEKGLQSGIPSNAEIELAKKIVSHVPCAEMVRFTNSGTEATMNAIRLARAYTGREKVLMFDGAYHGGHDHVLFDSKGAKSPGLPETLLDSTLVAPFNDLEATKELIDGEDLAAIIVEPVMGNAGCIPPREGFLNGLREICNDVDAVLIFDEVITGFRLSMGGAQEFFGVKPDLVTLGKIIGGGFPIGAFAGRENILREVKPEGEVFHAGTFSGHPVIMSAGLATLESLESENVLEEASEFAEKLFDFLRKKLDYSVNQAGPMFQIFFTRDEVESAEEVRESNGEKYKSFHRGLMNEGVFLPPAKFECCFTSGAHSPEDLSLTKKAIERIANEVE</sequence>
<dbReference type="PATRIC" id="fig|1698282.3.peg.305"/>
<feature type="modified residue" description="N6-(pyridoxal phosphate)lysine" evidence="8">
    <location>
        <position position="252"/>
    </location>
</feature>
<dbReference type="GO" id="GO:0042286">
    <property type="term" value="F:glutamate-1-semialdehyde 2,1-aminomutase activity"/>
    <property type="evidence" value="ECO:0007669"/>
    <property type="project" value="UniProtKB-UniRule"/>
</dbReference>
<dbReference type="GO" id="GO:0006782">
    <property type="term" value="P:protoporphyrinogen IX biosynthetic process"/>
    <property type="evidence" value="ECO:0007669"/>
    <property type="project" value="UniProtKB-UniRule"/>
</dbReference>
<evidence type="ECO:0000256" key="6">
    <source>
        <dbReference type="ARBA" id="ARBA00023235"/>
    </source>
</evidence>
<comment type="similarity">
    <text evidence="4 8">Belongs to the class-III pyridoxal-phosphate-dependent aminotransferase family. HemL subfamily.</text>
</comment>
<evidence type="ECO:0000256" key="7">
    <source>
        <dbReference type="ARBA" id="ARBA00023244"/>
    </source>
</evidence>
<evidence type="ECO:0000256" key="8">
    <source>
        <dbReference type="HAMAP-Rule" id="MF_00375"/>
    </source>
</evidence>
<dbReference type="NCBIfam" id="NF000818">
    <property type="entry name" value="PRK00062.1"/>
    <property type="match status" value="1"/>
</dbReference>
<organism evidence="9 10">
    <name type="scientific">candidate division MSBL1 archaeon SCGC-AAA382F02</name>
    <dbReference type="NCBI Taxonomy" id="1698282"/>
    <lineage>
        <taxon>Archaea</taxon>
        <taxon>Methanobacteriati</taxon>
        <taxon>Methanobacteriota</taxon>
        <taxon>candidate division MSBL1</taxon>
    </lineage>
</organism>
<evidence type="ECO:0000256" key="1">
    <source>
        <dbReference type="ARBA" id="ARBA00001579"/>
    </source>
</evidence>
<comment type="caution">
    <text evidence="9">The sequence shown here is derived from an EMBL/GenBank/DDBJ whole genome shotgun (WGS) entry which is preliminary data.</text>
</comment>
<evidence type="ECO:0000313" key="10">
    <source>
        <dbReference type="Proteomes" id="UP000070491"/>
    </source>
</evidence>
<protein>
    <recommendedName>
        <fullName evidence="8">Glutamate-1-semialdehyde 2,1-aminomutase</fullName>
        <shortName evidence="8">GSA</shortName>
        <ecNumber evidence="8">5.4.3.8</ecNumber>
    </recommendedName>
    <alternativeName>
        <fullName evidence="8">Glutamate-1-semialdehyde aminotransferase</fullName>
        <shortName evidence="8">GSA-AT</shortName>
    </alternativeName>
</protein>
<keyword evidence="5 8" id="KW-0663">Pyridoxal phosphate</keyword>
<proteinExistence type="inferred from homology"/>
<dbReference type="AlphaFoldDB" id="A0A133VIZ6"/>
<evidence type="ECO:0000256" key="2">
    <source>
        <dbReference type="ARBA" id="ARBA00001933"/>
    </source>
</evidence>
<reference evidence="9 10" key="1">
    <citation type="journal article" date="2016" name="Sci. Rep.">
        <title>Metabolic traits of an uncultured archaeal lineage -MSBL1- from brine pools of the Red Sea.</title>
        <authorList>
            <person name="Mwirichia R."/>
            <person name="Alam I."/>
            <person name="Rashid M."/>
            <person name="Vinu M."/>
            <person name="Ba-Alawi W."/>
            <person name="Anthony Kamau A."/>
            <person name="Kamanda Ngugi D."/>
            <person name="Goker M."/>
            <person name="Klenk H.P."/>
            <person name="Bajic V."/>
            <person name="Stingl U."/>
        </authorList>
    </citation>
    <scope>NUCLEOTIDE SEQUENCE [LARGE SCALE GENOMIC DNA]</scope>
    <source>
        <strain evidence="9">SCGC-AAA382F02</strain>
    </source>
</reference>
<comment type="subcellular location">
    <subcellularLocation>
        <location evidence="8">Cytoplasm</location>
    </subcellularLocation>
</comment>
<dbReference type="CDD" id="cd00610">
    <property type="entry name" value="OAT_like"/>
    <property type="match status" value="1"/>
</dbReference>